<dbReference type="Pfam" id="PF01035">
    <property type="entry name" value="DNA_binding_1"/>
    <property type="match status" value="1"/>
</dbReference>
<dbReference type="PANTHER" id="PTHR10815:SF13">
    <property type="entry name" value="METHYLATED-DNA--PROTEIN-CYSTEINE METHYLTRANSFERASE"/>
    <property type="match status" value="1"/>
</dbReference>
<dbReference type="PROSITE" id="PS00374">
    <property type="entry name" value="MGMT"/>
    <property type="match status" value="1"/>
</dbReference>
<dbReference type="PANTHER" id="PTHR10815">
    <property type="entry name" value="METHYLATED-DNA--PROTEIN-CYSTEINE METHYLTRANSFERASE"/>
    <property type="match status" value="1"/>
</dbReference>
<protein>
    <recommendedName>
        <fullName evidence="3">methylated-DNA--[protein]-cysteine S-methyltransferase</fullName>
        <ecNumber evidence="3">2.1.1.63</ecNumber>
    </recommendedName>
</protein>
<evidence type="ECO:0000313" key="11">
    <source>
        <dbReference type="Proteomes" id="UP000664382"/>
    </source>
</evidence>
<dbReference type="InterPro" id="IPR036217">
    <property type="entry name" value="MethylDNA_cys_MeTrfase_DNAb"/>
</dbReference>
<dbReference type="Gene3D" id="1.10.10.10">
    <property type="entry name" value="Winged helix-like DNA-binding domain superfamily/Winged helix DNA-binding domain"/>
    <property type="match status" value="1"/>
</dbReference>
<keyword evidence="7" id="KW-0234">DNA repair</keyword>
<dbReference type="SUPFAM" id="SSF46767">
    <property type="entry name" value="Methylated DNA-protein cysteine methyltransferase, C-terminal domain"/>
    <property type="match status" value="1"/>
</dbReference>
<accession>A0A939MPR5</accession>
<evidence type="ECO:0000256" key="7">
    <source>
        <dbReference type="ARBA" id="ARBA00023204"/>
    </source>
</evidence>
<dbReference type="EMBL" id="JAGDYM010000004">
    <property type="protein sequence ID" value="MBO1900799.1"/>
    <property type="molecule type" value="Genomic_DNA"/>
</dbReference>
<dbReference type="InterPro" id="IPR014048">
    <property type="entry name" value="MethylDNA_cys_MeTrfase_DNA-bd"/>
</dbReference>
<evidence type="ECO:0000256" key="1">
    <source>
        <dbReference type="ARBA" id="ARBA00001286"/>
    </source>
</evidence>
<reference evidence="10" key="1">
    <citation type="submission" date="2021-03" db="EMBL/GenBank/DDBJ databases">
        <title>Leucobacter chromiisoli sp. nov., isolated from chromium-containing soil of chemical plant.</title>
        <authorList>
            <person name="Xu Z."/>
        </authorList>
    </citation>
    <scope>NUCLEOTIDE SEQUENCE</scope>
    <source>
        <strain evidence="10">S27</strain>
    </source>
</reference>
<keyword evidence="11" id="KW-1185">Reference proteome</keyword>
<organism evidence="10 11">
    <name type="scientific">Leucobacter weissii</name>
    <dbReference type="NCBI Taxonomy" id="1983706"/>
    <lineage>
        <taxon>Bacteria</taxon>
        <taxon>Bacillati</taxon>
        <taxon>Actinomycetota</taxon>
        <taxon>Actinomycetes</taxon>
        <taxon>Micrococcales</taxon>
        <taxon>Microbacteriaceae</taxon>
        <taxon>Leucobacter</taxon>
    </lineage>
</organism>
<keyword evidence="5" id="KW-0808">Transferase</keyword>
<dbReference type="InterPro" id="IPR036388">
    <property type="entry name" value="WH-like_DNA-bd_sf"/>
</dbReference>
<evidence type="ECO:0000313" key="10">
    <source>
        <dbReference type="EMBL" id="MBO1900799.1"/>
    </source>
</evidence>
<dbReference type="GO" id="GO:0032259">
    <property type="term" value="P:methylation"/>
    <property type="evidence" value="ECO:0007669"/>
    <property type="project" value="UniProtKB-KW"/>
</dbReference>
<dbReference type="AlphaFoldDB" id="A0A939MPR5"/>
<comment type="catalytic activity">
    <reaction evidence="8">
        <text>a 6-O-methyl-2'-deoxyguanosine in DNA + L-cysteinyl-[protein] = S-methyl-L-cysteinyl-[protein] + a 2'-deoxyguanosine in DNA</text>
        <dbReference type="Rhea" id="RHEA:24000"/>
        <dbReference type="Rhea" id="RHEA-COMP:10131"/>
        <dbReference type="Rhea" id="RHEA-COMP:10132"/>
        <dbReference type="Rhea" id="RHEA-COMP:11367"/>
        <dbReference type="Rhea" id="RHEA-COMP:11368"/>
        <dbReference type="ChEBI" id="CHEBI:29950"/>
        <dbReference type="ChEBI" id="CHEBI:82612"/>
        <dbReference type="ChEBI" id="CHEBI:85445"/>
        <dbReference type="ChEBI" id="CHEBI:85448"/>
        <dbReference type="EC" id="2.1.1.63"/>
    </reaction>
</comment>
<sequence>MTRAPLVRTSTTIAGAVFQTLVTPEDGVIRAAGFVSADRGHTEHAQADPERRLAQLDPALAARGVTEESTEAAVRAVADALHAYAAGELDAIDALPVAQPETPFRGEVWKALRRVPAGGTVSYTELAALSGRPSAVRAAASACANNLVPLIVPCHRIVRTDGGLGGYLFGTELKRRLLAHEGVRGVSGTALR</sequence>
<dbReference type="GO" id="GO:0003908">
    <property type="term" value="F:methylated-DNA-[protein]-cysteine S-methyltransferase activity"/>
    <property type="evidence" value="ECO:0007669"/>
    <property type="project" value="UniProtKB-EC"/>
</dbReference>
<dbReference type="EC" id="2.1.1.63" evidence="3"/>
<keyword evidence="4" id="KW-0489">Methyltransferase</keyword>
<evidence type="ECO:0000259" key="9">
    <source>
        <dbReference type="Pfam" id="PF01035"/>
    </source>
</evidence>
<evidence type="ECO:0000256" key="2">
    <source>
        <dbReference type="ARBA" id="ARBA00008711"/>
    </source>
</evidence>
<evidence type="ECO:0000256" key="3">
    <source>
        <dbReference type="ARBA" id="ARBA00011918"/>
    </source>
</evidence>
<evidence type="ECO:0000256" key="4">
    <source>
        <dbReference type="ARBA" id="ARBA00022603"/>
    </source>
</evidence>
<dbReference type="GO" id="GO:0006281">
    <property type="term" value="P:DNA repair"/>
    <property type="evidence" value="ECO:0007669"/>
    <property type="project" value="UniProtKB-KW"/>
</dbReference>
<keyword evidence="6" id="KW-0227">DNA damage</keyword>
<dbReference type="Proteomes" id="UP000664382">
    <property type="component" value="Unassembled WGS sequence"/>
</dbReference>
<comment type="caution">
    <text evidence="10">The sequence shown here is derived from an EMBL/GenBank/DDBJ whole genome shotgun (WGS) entry which is preliminary data.</text>
</comment>
<dbReference type="InterPro" id="IPR001497">
    <property type="entry name" value="MethylDNA_cys_MeTrfase_AS"/>
</dbReference>
<comment type="similarity">
    <text evidence="2">Belongs to the MGMT family.</text>
</comment>
<name>A0A939MPR5_9MICO</name>
<dbReference type="RefSeq" id="WP_208095547.1">
    <property type="nucleotide sequence ID" value="NZ_JAGDYM010000004.1"/>
</dbReference>
<dbReference type="CDD" id="cd06445">
    <property type="entry name" value="ATase"/>
    <property type="match status" value="1"/>
</dbReference>
<feature type="domain" description="Methylated-DNA-[protein]-cysteine S-methyltransferase DNA binding" evidence="9">
    <location>
        <begin position="103"/>
        <end position="183"/>
    </location>
</feature>
<proteinExistence type="inferred from homology"/>
<evidence type="ECO:0000256" key="8">
    <source>
        <dbReference type="ARBA" id="ARBA00049348"/>
    </source>
</evidence>
<evidence type="ECO:0000256" key="5">
    <source>
        <dbReference type="ARBA" id="ARBA00022679"/>
    </source>
</evidence>
<evidence type="ECO:0000256" key="6">
    <source>
        <dbReference type="ARBA" id="ARBA00022763"/>
    </source>
</evidence>
<gene>
    <name evidence="10" type="ORF">J4H92_02415</name>
</gene>
<dbReference type="FunFam" id="1.10.10.10:FF:000214">
    <property type="entry name" value="Methylated-DNA--protein-cysteine methyltransferase"/>
    <property type="match status" value="1"/>
</dbReference>
<dbReference type="NCBIfam" id="TIGR00589">
    <property type="entry name" value="ogt"/>
    <property type="match status" value="1"/>
</dbReference>
<comment type="catalytic activity">
    <reaction evidence="1">
        <text>a 4-O-methyl-thymidine in DNA + L-cysteinyl-[protein] = a thymidine in DNA + S-methyl-L-cysteinyl-[protein]</text>
        <dbReference type="Rhea" id="RHEA:53428"/>
        <dbReference type="Rhea" id="RHEA-COMP:10131"/>
        <dbReference type="Rhea" id="RHEA-COMP:10132"/>
        <dbReference type="Rhea" id="RHEA-COMP:13555"/>
        <dbReference type="Rhea" id="RHEA-COMP:13556"/>
        <dbReference type="ChEBI" id="CHEBI:29950"/>
        <dbReference type="ChEBI" id="CHEBI:82612"/>
        <dbReference type="ChEBI" id="CHEBI:137386"/>
        <dbReference type="ChEBI" id="CHEBI:137387"/>
        <dbReference type="EC" id="2.1.1.63"/>
    </reaction>
</comment>